<protein>
    <submittedName>
        <fullName evidence="2">Uncharacterized protein</fullName>
    </submittedName>
</protein>
<organism evidence="2 3">
    <name type="scientific">Clytia hemisphaerica</name>
    <dbReference type="NCBI Taxonomy" id="252671"/>
    <lineage>
        <taxon>Eukaryota</taxon>
        <taxon>Metazoa</taxon>
        <taxon>Cnidaria</taxon>
        <taxon>Hydrozoa</taxon>
        <taxon>Hydroidolina</taxon>
        <taxon>Leptothecata</taxon>
        <taxon>Obeliida</taxon>
        <taxon>Clytiidae</taxon>
        <taxon>Clytia</taxon>
    </lineage>
</organism>
<feature type="region of interest" description="Disordered" evidence="1">
    <location>
        <begin position="142"/>
        <end position="173"/>
    </location>
</feature>
<dbReference type="Proteomes" id="UP000594262">
    <property type="component" value="Unplaced"/>
</dbReference>
<evidence type="ECO:0000313" key="3">
    <source>
        <dbReference type="Proteomes" id="UP000594262"/>
    </source>
</evidence>
<dbReference type="EnsemblMetazoa" id="CLYHEMT014788.2">
    <property type="protein sequence ID" value="CLYHEMP014788.2"/>
    <property type="gene ID" value="CLYHEMG014788"/>
</dbReference>
<evidence type="ECO:0000256" key="1">
    <source>
        <dbReference type="SAM" id="MobiDB-lite"/>
    </source>
</evidence>
<sequence length="316" mass="36310">MLVHKFKSKKPTAYSQSKLNPFFNQDELGELTHTHDTLEDDRYVDEKYRDFHRRRQSEKVLNVIRSVLGDNNESLHKLTAAQNVNETSRSVLNSSKKESPNVPDEDSLTGFITPKKESPQTNSDTDSIATLAAGFSKKVSTKEDAQPYGKQFEATGTTKDSTIESSPQLNGDEKDNLQKIQQENFNLKSHLCLVYDYLKTIEESRPNIGENQQTQGLGTRADSFLPKTSCGSCDKLRQLVTSLKIDCLQERTEKEMLRFKILELNNYYRGTLENYEALAKKVEDMEMSCNKRLNKAEDNMHRIQCTKKKSFFRRKK</sequence>
<feature type="compositionally biased region" description="Polar residues" evidence="1">
    <location>
        <begin position="154"/>
        <end position="169"/>
    </location>
</feature>
<evidence type="ECO:0000313" key="2">
    <source>
        <dbReference type="EnsemblMetazoa" id="CLYHEMP014788.2"/>
    </source>
</evidence>
<dbReference type="AlphaFoldDB" id="A0A7M5WYF1"/>
<feature type="region of interest" description="Disordered" evidence="1">
    <location>
        <begin position="86"/>
        <end position="126"/>
    </location>
</feature>
<keyword evidence="3" id="KW-1185">Reference proteome</keyword>
<name>A0A7M5WYF1_9CNID</name>
<accession>A0A7M5WYF1</accession>
<dbReference type="GeneID" id="136801523"/>
<dbReference type="RefSeq" id="XP_066914261.1">
    <property type="nucleotide sequence ID" value="XM_067058160.1"/>
</dbReference>
<reference evidence="2" key="1">
    <citation type="submission" date="2021-01" db="UniProtKB">
        <authorList>
            <consortium name="EnsemblMetazoa"/>
        </authorList>
    </citation>
    <scope>IDENTIFICATION</scope>
</reference>
<proteinExistence type="predicted"/>